<evidence type="ECO:0008006" key="3">
    <source>
        <dbReference type="Google" id="ProtNLM"/>
    </source>
</evidence>
<dbReference type="RefSeq" id="WP_069835996.1">
    <property type="nucleotide sequence ID" value="NZ_MDGQ01000005.1"/>
</dbReference>
<organism evidence="1 2">
    <name type="scientific">Roseivirga misakiensis</name>
    <dbReference type="NCBI Taxonomy" id="1563681"/>
    <lineage>
        <taxon>Bacteria</taxon>
        <taxon>Pseudomonadati</taxon>
        <taxon>Bacteroidota</taxon>
        <taxon>Cytophagia</taxon>
        <taxon>Cytophagales</taxon>
        <taxon>Roseivirgaceae</taxon>
        <taxon>Roseivirga</taxon>
    </lineage>
</organism>
<dbReference type="EMBL" id="MDGQ01000005">
    <property type="protein sequence ID" value="OEK04491.1"/>
    <property type="molecule type" value="Genomic_DNA"/>
</dbReference>
<proteinExistence type="predicted"/>
<dbReference type="AlphaFoldDB" id="A0A1E5SZE5"/>
<dbReference type="Proteomes" id="UP000095552">
    <property type="component" value="Unassembled WGS sequence"/>
</dbReference>
<dbReference type="OrthoDB" id="714416at2"/>
<reference evidence="1 2" key="1">
    <citation type="submission" date="2016-08" db="EMBL/GenBank/DDBJ databases">
        <title>Draft genome of Fabibacter sp. strain SK-8.</title>
        <authorList>
            <person name="Wong S.-K."/>
            <person name="Hamasaki K."/>
            <person name="Yoshizawa S."/>
        </authorList>
    </citation>
    <scope>NUCLEOTIDE SEQUENCE [LARGE SCALE GENOMIC DNA]</scope>
    <source>
        <strain evidence="1 2">SK-8</strain>
    </source>
</reference>
<protein>
    <recommendedName>
        <fullName evidence="3">MalT-like TPR region domain-containing protein</fullName>
    </recommendedName>
</protein>
<evidence type="ECO:0000313" key="2">
    <source>
        <dbReference type="Proteomes" id="UP000095552"/>
    </source>
</evidence>
<sequence>MANIKSDPLFDLIKSLNQTEKRHFRLFVKRSGNADDLKFVKLFDAMDSIKSYDDQNILKRVSSIKKSQFSNQKAHLYRQILASLRHYHIGQNIDIQLRENMDHAKVLYNKGFYKQALKMLGKTKVMAQETKHFTIALEVLEFEKLIESEYITRSIENRAEELTIEVNTTANRVNSANQLSNLSLNLYSLFLKNGYAKTKTAFEEVRTYFDENLPITSVDGLSFYEKLYYHQAHVWFNKITQNFPNAYKHAKAWVELFKADEDMAKKQPVLFIKGYRNLLAALFQLQYYTQFCIVLDEVEALSQDKQIVKDLNSEVLIFKFLYISKINKCFMEGQFEKGIDLIPEILEKLKLYEGKIDPERVLMFYYKFASLYFGNDNYRKTIFYLNQIVYFKDVKLREDIHCFARILNLIAHFEDGQDFQLEYQIKSTFQFIGRMNDQQAVQREIIQFLRKTGKIKPSELKSEFIQLHSRLEKLNEDLYERRPFLYLDILSYLQSRIEGRPVKEVVKEKFKALR</sequence>
<name>A0A1E5SZE5_9BACT</name>
<accession>A0A1E5SZE5</accession>
<evidence type="ECO:0000313" key="1">
    <source>
        <dbReference type="EMBL" id="OEK04491.1"/>
    </source>
</evidence>
<keyword evidence="2" id="KW-1185">Reference proteome</keyword>
<gene>
    <name evidence="1" type="ORF">BFP71_13555</name>
</gene>
<dbReference type="STRING" id="1563681.BFP71_13555"/>
<comment type="caution">
    <text evidence="1">The sequence shown here is derived from an EMBL/GenBank/DDBJ whole genome shotgun (WGS) entry which is preliminary data.</text>
</comment>